<accession>B9L7X2</accession>
<dbReference type="HOGENOM" id="CLU_1452996_0_0_7"/>
<dbReference type="Proteomes" id="UP000000448">
    <property type="component" value="Chromosome"/>
</dbReference>
<dbReference type="EMBL" id="CP001279">
    <property type="protein sequence ID" value="ACM92291.1"/>
    <property type="molecule type" value="Genomic_DNA"/>
</dbReference>
<dbReference type="OrthoDB" id="9814256at2"/>
<name>B9L7X2_NAUPA</name>
<organism evidence="2 3">
    <name type="scientific">Nautilia profundicola (strain ATCC BAA-1463 / DSM 18972 / AmH)</name>
    <dbReference type="NCBI Taxonomy" id="598659"/>
    <lineage>
        <taxon>Bacteria</taxon>
        <taxon>Pseudomonadati</taxon>
        <taxon>Campylobacterota</taxon>
        <taxon>Epsilonproteobacteria</taxon>
        <taxon>Nautiliales</taxon>
        <taxon>Nautiliaceae</taxon>
        <taxon>Nautilia</taxon>
    </lineage>
</organism>
<evidence type="ECO:0000259" key="1">
    <source>
        <dbReference type="Pfam" id="PF01895"/>
    </source>
</evidence>
<dbReference type="SUPFAM" id="SSF109755">
    <property type="entry name" value="PhoU-like"/>
    <property type="match status" value="1"/>
</dbReference>
<dbReference type="Gene3D" id="1.20.58.220">
    <property type="entry name" value="Phosphate transport system protein phou homolog 2, domain 2"/>
    <property type="match status" value="1"/>
</dbReference>
<dbReference type="KEGG" id="nam:NAMH_0307"/>
<evidence type="ECO:0000313" key="2">
    <source>
        <dbReference type="EMBL" id="ACM92291.1"/>
    </source>
</evidence>
<dbReference type="Pfam" id="PF01895">
    <property type="entry name" value="PhoU"/>
    <property type="match status" value="1"/>
</dbReference>
<evidence type="ECO:0000313" key="3">
    <source>
        <dbReference type="Proteomes" id="UP000000448"/>
    </source>
</evidence>
<keyword evidence="3" id="KW-1185">Reference proteome</keyword>
<protein>
    <submittedName>
        <fullName evidence="2">Phosphate transport system protein PhoU</fullName>
    </submittedName>
</protein>
<feature type="domain" description="PhoU" evidence="1">
    <location>
        <begin position="108"/>
        <end position="176"/>
    </location>
</feature>
<dbReference type="RefSeq" id="WP_012663663.1">
    <property type="nucleotide sequence ID" value="NC_012115.1"/>
</dbReference>
<gene>
    <name evidence="2" type="ordered locus">NAMH_0307</name>
</gene>
<dbReference type="eggNOG" id="COG0704">
    <property type="taxonomic scope" value="Bacteria"/>
</dbReference>
<proteinExistence type="predicted"/>
<reference evidence="2 3" key="1">
    <citation type="journal article" date="2009" name="PLoS Genet.">
        <title>Adaptations to submarine hydrothermal environments exemplified by the genome of Nautilia profundicola.</title>
        <authorList>
            <person name="Campbell B.J."/>
            <person name="Smith J.L."/>
            <person name="Hanson T.E."/>
            <person name="Klotz M.G."/>
            <person name="Stein L.Y."/>
            <person name="Lee C.K."/>
            <person name="Wu D."/>
            <person name="Robinson J.M."/>
            <person name="Khouri H.M."/>
            <person name="Eisen J.A."/>
            <person name="Cary S.C."/>
        </authorList>
    </citation>
    <scope>NUCLEOTIDE SEQUENCE [LARGE SCALE GENOMIC DNA]</scope>
    <source>
        <strain evidence="3">ATCC BAA-1463 / DSM 18972 / AmH</strain>
    </source>
</reference>
<dbReference type="AlphaFoldDB" id="B9L7X2"/>
<dbReference type="InterPro" id="IPR026022">
    <property type="entry name" value="PhoU_dom"/>
</dbReference>
<dbReference type="STRING" id="598659.NAMH_0307"/>
<dbReference type="InterPro" id="IPR038078">
    <property type="entry name" value="PhoU-like_sf"/>
</dbReference>
<sequence>MLSSFEKALNNINAKFVGYIEAIEESLKKKELTEEFFLIDLKEFDNEVIKFLALFHPQGEFLREVVAYLKISSFLAKIKKSTKAFIKKYDFEDEKIEALYQNAISTIDVLKLAVKGDTIEDAYSTIISYEKIADEIYKELVLEVKQKDNVDEILKILNIAKKLERISDSSKTIASYLLFAKEGLEL</sequence>